<name>A0A067P697_9AGAM</name>
<dbReference type="AlphaFoldDB" id="A0A067P697"/>
<reference evidence="3" key="1">
    <citation type="journal article" date="2014" name="Proc. Natl. Acad. Sci. U.S.A.">
        <title>Extensive sampling of basidiomycete genomes demonstrates inadequacy of the white-rot/brown-rot paradigm for wood decay fungi.</title>
        <authorList>
            <person name="Riley R."/>
            <person name="Salamov A.A."/>
            <person name="Brown D.W."/>
            <person name="Nagy L.G."/>
            <person name="Floudas D."/>
            <person name="Held B.W."/>
            <person name="Levasseur A."/>
            <person name="Lombard V."/>
            <person name="Morin E."/>
            <person name="Otillar R."/>
            <person name="Lindquist E.A."/>
            <person name="Sun H."/>
            <person name="LaButti K.M."/>
            <person name="Schmutz J."/>
            <person name="Jabbour D."/>
            <person name="Luo H."/>
            <person name="Baker S.E."/>
            <person name="Pisabarro A.G."/>
            <person name="Walton J.D."/>
            <person name="Blanchette R.A."/>
            <person name="Henrissat B."/>
            <person name="Martin F."/>
            <person name="Cullen D."/>
            <person name="Hibbett D.S."/>
            <person name="Grigoriev I.V."/>
        </authorList>
    </citation>
    <scope>NUCLEOTIDE SEQUENCE [LARGE SCALE GENOMIC DNA]</scope>
    <source>
        <strain evidence="3">MUCL 33604</strain>
    </source>
</reference>
<protein>
    <submittedName>
        <fullName evidence="2">Uncharacterized protein</fullName>
    </submittedName>
</protein>
<proteinExistence type="predicted"/>
<dbReference type="STRING" id="933084.A0A067P697"/>
<evidence type="ECO:0000256" key="1">
    <source>
        <dbReference type="SAM" id="MobiDB-lite"/>
    </source>
</evidence>
<feature type="region of interest" description="Disordered" evidence="1">
    <location>
        <begin position="169"/>
        <end position="328"/>
    </location>
</feature>
<dbReference type="HOGENOM" id="CLU_783170_0_0_1"/>
<evidence type="ECO:0000313" key="3">
    <source>
        <dbReference type="Proteomes" id="UP000027265"/>
    </source>
</evidence>
<feature type="compositionally biased region" description="Polar residues" evidence="1">
    <location>
        <begin position="216"/>
        <end position="226"/>
    </location>
</feature>
<dbReference type="Proteomes" id="UP000027265">
    <property type="component" value="Unassembled WGS sequence"/>
</dbReference>
<accession>A0A067P697</accession>
<dbReference type="InterPro" id="IPR027267">
    <property type="entry name" value="AH/BAR_dom_sf"/>
</dbReference>
<dbReference type="Gene3D" id="1.20.1270.60">
    <property type="entry name" value="Arfaptin homology (AH) domain/BAR domain"/>
    <property type="match status" value="1"/>
</dbReference>
<evidence type="ECO:0000313" key="2">
    <source>
        <dbReference type="EMBL" id="KDQ50314.1"/>
    </source>
</evidence>
<keyword evidence="3" id="KW-1185">Reference proteome</keyword>
<dbReference type="InParanoid" id="A0A067P697"/>
<organism evidence="2 3">
    <name type="scientific">Jaapia argillacea MUCL 33604</name>
    <dbReference type="NCBI Taxonomy" id="933084"/>
    <lineage>
        <taxon>Eukaryota</taxon>
        <taxon>Fungi</taxon>
        <taxon>Dikarya</taxon>
        <taxon>Basidiomycota</taxon>
        <taxon>Agaricomycotina</taxon>
        <taxon>Agaricomycetes</taxon>
        <taxon>Agaricomycetidae</taxon>
        <taxon>Jaapiales</taxon>
        <taxon>Jaapiaceae</taxon>
        <taxon>Jaapia</taxon>
    </lineage>
</organism>
<sequence length="328" mass="36107">MATALQRVIAAHHAVLQSLKSVGDGFNELSNALLVFSWEEEQDDRLSQHIFSFATILGALSFSFDVLSTELEVIPHYFESLNATQRSLHNLRARKDHLLSTRTSQSPLDQDLRALNAKIIAEEHLVPDTKRSVIKHSMKTLFTGILKCLKEQTFLGEDGIKTLDAFKESRRAPTPPVEHQHQHPPIHRSPSPKPPTPAFRSSTPGHRTTPGYHPTPATTPTLNDLQGSTGSTKSGKSRFRPHTPTVRWGTVATRIFGKRREKPLVVGDENLPGETSDGPPDPDPVHQESESPLQHEGSHPPESSLQLGAASVHETVVTGVTVLEPEEP</sequence>
<gene>
    <name evidence="2" type="ORF">JAAARDRAFT_51342</name>
</gene>
<dbReference type="EMBL" id="KL197762">
    <property type="protein sequence ID" value="KDQ50314.1"/>
    <property type="molecule type" value="Genomic_DNA"/>
</dbReference>